<evidence type="ECO:0000313" key="2">
    <source>
        <dbReference type="EMBL" id="EUC67186.1"/>
    </source>
</evidence>
<feature type="compositionally biased region" description="Low complexity" evidence="1">
    <location>
        <begin position="9"/>
        <end position="42"/>
    </location>
</feature>
<reference evidence="3" key="1">
    <citation type="journal article" date="2014" name="Genome Announc.">
        <title>Draft genome sequence of the plant-pathogenic soil fungus Rhizoctonia solani anastomosis group 3 strain Rhs1AP.</title>
        <authorList>
            <person name="Cubeta M.A."/>
            <person name="Thomas E."/>
            <person name="Dean R.A."/>
            <person name="Jabaji S."/>
            <person name="Neate S.M."/>
            <person name="Tavantzis S."/>
            <person name="Toda T."/>
            <person name="Vilgalys R."/>
            <person name="Bharathan N."/>
            <person name="Fedorova-Abrams N."/>
            <person name="Pakala S.B."/>
            <person name="Pakala S.M."/>
            <person name="Zafar N."/>
            <person name="Joardar V."/>
            <person name="Losada L."/>
            <person name="Nierman W.C."/>
        </authorList>
    </citation>
    <scope>NUCLEOTIDE SEQUENCE [LARGE SCALE GENOMIC DNA]</scope>
    <source>
        <strain evidence="3">AG-3</strain>
    </source>
</reference>
<accession>X8JVI1</accession>
<evidence type="ECO:0000313" key="3">
    <source>
        <dbReference type="Proteomes" id="UP000030108"/>
    </source>
</evidence>
<organism evidence="2 3">
    <name type="scientific">Rhizoctonia solani AG-3 Rhs1AP</name>
    <dbReference type="NCBI Taxonomy" id="1086054"/>
    <lineage>
        <taxon>Eukaryota</taxon>
        <taxon>Fungi</taxon>
        <taxon>Dikarya</taxon>
        <taxon>Basidiomycota</taxon>
        <taxon>Agaricomycotina</taxon>
        <taxon>Agaricomycetes</taxon>
        <taxon>Cantharellales</taxon>
        <taxon>Ceratobasidiaceae</taxon>
        <taxon>Rhizoctonia</taxon>
    </lineage>
</organism>
<feature type="compositionally biased region" description="Pro residues" evidence="1">
    <location>
        <begin position="43"/>
        <end position="53"/>
    </location>
</feature>
<gene>
    <name evidence="2" type="ORF">RSOL_500060</name>
</gene>
<sequence length="192" mass="21047">MIPMHRAGTRTPSLSSNTRTRSSPTSRPTTRCSTNSARLLPMSRPPPSTTMPPVPLASPILHGVRTDRFPCPKRKSRTFSSISHKNLAFNATRCATSLISSCNCSTRGPRACHRNRPSLHFMPITLVAPMQITANGILPPNSTWMMPSDRHRTRVLSAYSRSNAPREVLGRPLVLPGPSRVQSTDGARPCTK</sequence>
<name>X8JVI1_9AGAM</name>
<proteinExistence type="predicted"/>
<dbReference type="AlphaFoldDB" id="X8JVI1"/>
<evidence type="ECO:0000256" key="1">
    <source>
        <dbReference type="SAM" id="MobiDB-lite"/>
    </source>
</evidence>
<dbReference type="Proteomes" id="UP000030108">
    <property type="component" value="Unassembled WGS sequence"/>
</dbReference>
<dbReference type="EMBL" id="JATN01000286">
    <property type="protein sequence ID" value="EUC67186.1"/>
    <property type="molecule type" value="Genomic_DNA"/>
</dbReference>
<protein>
    <submittedName>
        <fullName evidence="2">Uncharacterized protein</fullName>
    </submittedName>
</protein>
<comment type="caution">
    <text evidence="2">The sequence shown here is derived from an EMBL/GenBank/DDBJ whole genome shotgun (WGS) entry which is preliminary data.</text>
</comment>
<feature type="region of interest" description="Disordered" evidence="1">
    <location>
        <begin position="1"/>
        <end position="53"/>
    </location>
</feature>